<dbReference type="InterPro" id="IPR019613">
    <property type="entry name" value="DUF4198"/>
</dbReference>
<dbReference type="RefSeq" id="WP_169073994.1">
    <property type="nucleotide sequence ID" value="NZ_JABBXH010000001.1"/>
</dbReference>
<dbReference type="Proteomes" id="UP000568664">
    <property type="component" value="Unassembled WGS sequence"/>
</dbReference>
<comment type="caution">
    <text evidence="2">The sequence shown here is derived from an EMBL/GenBank/DDBJ whole genome shotgun (WGS) entry which is preliminary data.</text>
</comment>
<keyword evidence="1" id="KW-0732">Signal</keyword>
<evidence type="ECO:0000256" key="1">
    <source>
        <dbReference type="SAM" id="SignalP"/>
    </source>
</evidence>
<reference evidence="2 3" key="1">
    <citation type="submission" date="2020-04" db="EMBL/GenBank/DDBJ databases">
        <title>Thalassotalea sp. M1531, isolated from the surface of marine red alga.</title>
        <authorList>
            <person name="Pang L."/>
            <person name="Lu D.-C."/>
        </authorList>
    </citation>
    <scope>NUCLEOTIDE SEQUENCE [LARGE SCALE GENOMIC DNA]</scope>
    <source>
        <strain evidence="2 3">M1531</strain>
    </source>
</reference>
<feature type="chain" id="PRO_5030877559" evidence="1">
    <location>
        <begin position="25"/>
        <end position="286"/>
    </location>
</feature>
<evidence type="ECO:0000313" key="2">
    <source>
        <dbReference type="EMBL" id="NMP30715.1"/>
    </source>
</evidence>
<dbReference type="EMBL" id="JABBXH010000001">
    <property type="protein sequence ID" value="NMP30715.1"/>
    <property type="molecule type" value="Genomic_DNA"/>
</dbReference>
<protein>
    <submittedName>
        <fullName evidence="2">DUF4198 domain-containing protein</fullName>
    </submittedName>
</protein>
<organism evidence="2 3">
    <name type="scientific">Thalassotalea algicola</name>
    <dbReference type="NCBI Taxonomy" id="2716224"/>
    <lineage>
        <taxon>Bacteria</taxon>
        <taxon>Pseudomonadati</taxon>
        <taxon>Pseudomonadota</taxon>
        <taxon>Gammaproteobacteria</taxon>
        <taxon>Alteromonadales</taxon>
        <taxon>Colwelliaceae</taxon>
        <taxon>Thalassotalea</taxon>
    </lineage>
</organism>
<accession>A0A7Y0LCS0</accession>
<dbReference type="Pfam" id="PF10670">
    <property type="entry name" value="DUF4198"/>
    <property type="match status" value="1"/>
</dbReference>
<proteinExistence type="predicted"/>
<feature type="signal peptide" evidence="1">
    <location>
        <begin position="1"/>
        <end position="24"/>
    </location>
</feature>
<name>A0A7Y0LCS0_9GAMM</name>
<gene>
    <name evidence="2" type="ORF">HII17_03985</name>
</gene>
<sequence length="286" mass="31405">MSIISKLTKSSGLIALALAVQVQAHERFMVPSHTLLSGDKAQAVTVTASISNAIFHPDRPFGDSNTGANVGDLKDLFNMLEHQVIKPNGEVTTDTRWQAFARLSVADVWFKESGTYRIGLVQPEVNMTTFKKIDGTFSRRFGKNPKLPEGVTDVVRRTTSSRIETFISFNAPNLGAVKPTGVGVELGGDTHPNDLFAGETANFQLFYQGKPITQPAKIKVIKAGTRHRNERNEQQLAVAKDGTFNFTPDSAGFYFLAAETMEKVAQPADVDVKHFSLYLTLEVFPE</sequence>
<evidence type="ECO:0000313" key="3">
    <source>
        <dbReference type="Proteomes" id="UP000568664"/>
    </source>
</evidence>
<dbReference type="AlphaFoldDB" id="A0A7Y0LCS0"/>
<keyword evidence="3" id="KW-1185">Reference proteome</keyword>